<evidence type="ECO:0008006" key="11">
    <source>
        <dbReference type="Google" id="ProtNLM"/>
    </source>
</evidence>
<reference evidence="10" key="1">
    <citation type="submission" date="2023-01" db="EMBL/GenBank/DDBJ databases">
        <title>Key to firefly adult light organ development and bioluminescence: homeobox transcription factors regulate luciferase expression and transportation to peroxisome.</title>
        <authorList>
            <person name="Fu X."/>
        </authorList>
    </citation>
    <scope>NUCLEOTIDE SEQUENCE [LARGE SCALE GENOMIC DNA]</scope>
</reference>
<dbReference type="EMBL" id="JARPUR010000004">
    <property type="protein sequence ID" value="KAK4877433.1"/>
    <property type="molecule type" value="Genomic_DNA"/>
</dbReference>
<feature type="transmembrane region" description="Helical" evidence="8">
    <location>
        <begin position="58"/>
        <end position="77"/>
    </location>
</feature>
<dbReference type="PANTHER" id="PTHR31158">
    <property type="entry name" value="DUAL OXIDASE 2"/>
    <property type="match status" value="1"/>
</dbReference>
<dbReference type="InterPro" id="IPR018469">
    <property type="entry name" value="Dual_oxidase_maturation_fac"/>
</dbReference>
<dbReference type="PANTHER" id="PTHR31158:SF1">
    <property type="entry name" value="DOXA1 FACTOR-RELATED"/>
    <property type="match status" value="1"/>
</dbReference>
<feature type="transmembrane region" description="Helical" evidence="8">
    <location>
        <begin position="195"/>
        <end position="215"/>
    </location>
</feature>
<accession>A0AAN7P7A1</accession>
<evidence type="ECO:0000313" key="10">
    <source>
        <dbReference type="Proteomes" id="UP001353858"/>
    </source>
</evidence>
<keyword evidence="6" id="KW-0325">Glycoprotein</keyword>
<proteinExistence type="inferred from homology"/>
<evidence type="ECO:0000256" key="4">
    <source>
        <dbReference type="ARBA" id="ARBA00022989"/>
    </source>
</evidence>
<dbReference type="Pfam" id="PF10204">
    <property type="entry name" value="DuoxA"/>
    <property type="match status" value="1"/>
</dbReference>
<evidence type="ECO:0000256" key="2">
    <source>
        <dbReference type="ARBA" id="ARBA00009816"/>
    </source>
</evidence>
<dbReference type="Proteomes" id="UP001353858">
    <property type="component" value="Unassembled WGS sequence"/>
</dbReference>
<keyword evidence="5 8" id="KW-0472">Membrane</keyword>
<feature type="transmembrane region" description="Helical" evidence="8">
    <location>
        <begin position="221"/>
        <end position="243"/>
    </location>
</feature>
<feature type="transmembrane region" description="Helical" evidence="8">
    <location>
        <begin position="264"/>
        <end position="286"/>
    </location>
</feature>
<evidence type="ECO:0000256" key="1">
    <source>
        <dbReference type="ARBA" id="ARBA00004141"/>
    </source>
</evidence>
<keyword evidence="3 8" id="KW-0812">Transmembrane</keyword>
<keyword evidence="4 8" id="KW-1133">Transmembrane helix</keyword>
<evidence type="ECO:0000256" key="3">
    <source>
        <dbReference type="ARBA" id="ARBA00022692"/>
    </source>
</evidence>
<organism evidence="9 10">
    <name type="scientific">Aquatica leii</name>
    <dbReference type="NCBI Taxonomy" id="1421715"/>
    <lineage>
        <taxon>Eukaryota</taxon>
        <taxon>Metazoa</taxon>
        <taxon>Ecdysozoa</taxon>
        <taxon>Arthropoda</taxon>
        <taxon>Hexapoda</taxon>
        <taxon>Insecta</taxon>
        <taxon>Pterygota</taxon>
        <taxon>Neoptera</taxon>
        <taxon>Endopterygota</taxon>
        <taxon>Coleoptera</taxon>
        <taxon>Polyphaga</taxon>
        <taxon>Elateriformia</taxon>
        <taxon>Elateroidea</taxon>
        <taxon>Lampyridae</taxon>
        <taxon>Luciolinae</taxon>
        <taxon>Aquatica</taxon>
    </lineage>
</organism>
<evidence type="ECO:0000256" key="6">
    <source>
        <dbReference type="ARBA" id="ARBA00023180"/>
    </source>
</evidence>
<comment type="similarity">
    <text evidence="2">Belongs to the DUOXA family.</text>
</comment>
<feature type="region of interest" description="Disordered" evidence="7">
    <location>
        <begin position="371"/>
        <end position="403"/>
    </location>
</feature>
<dbReference type="AlphaFoldDB" id="A0AAN7P7A1"/>
<feature type="transmembrane region" description="Helical" evidence="8">
    <location>
        <begin position="27"/>
        <end position="46"/>
    </location>
</feature>
<sequence length="403" mass="45976">MGWFDLGRSEGFPSQYPDHRTPVTIDVLEAGFLCAFFILLFCFYISLPSPRWKENAFLFIRVTVSLVIGLCIMLANFGQEWEVSHIRTKTPYRVGTGHEIVADIGVNIGLRSVNVTLKSEPDGSLANEVINYNERFEWAWDQGRFGFGPYAGHLQQQFRAAQYRGTPLPILWVIDYFVIDGEGYRFGRFYRTAGWYTHILVWAAFPCWLLAAILFRSVIRYGGYCLFLCGFLLVFANIIWSVIRNPSPLHIPFEDAVITMKYGASYWLCLCTGIICMILSIVIILMDANYDESISIFFGVDPLTCLDEYILSQSEIQLMRDKTKVTPDIPMSEIQPSTSAAKNALVDDLQTVFMKRKSSIQFKGAAQKLRKAHRKRKEDEQPLYGNMETIRKHEAKGDSPSPV</sequence>
<comment type="subcellular location">
    <subcellularLocation>
        <location evidence="1">Membrane</location>
        <topology evidence="1">Multi-pass membrane protein</topology>
    </subcellularLocation>
</comment>
<name>A0AAN7P7A1_9COLE</name>
<evidence type="ECO:0000256" key="8">
    <source>
        <dbReference type="SAM" id="Phobius"/>
    </source>
</evidence>
<dbReference type="GO" id="GO:0005789">
    <property type="term" value="C:endoplasmic reticulum membrane"/>
    <property type="evidence" value="ECO:0007669"/>
    <property type="project" value="InterPro"/>
</dbReference>
<comment type="caution">
    <text evidence="9">The sequence shown here is derived from an EMBL/GenBank/DDBJ whole genome shotgun (WGS) entry which is preliminary data.</text>
</comment>
<gene>
    <name evidence="9" type="ORF">RN001_009939</name>
</gene>
<keyword evidence="10" id="KW-1185">Reference proteome</keyword>
<evidence type="ECO:0000313" key="9">
    <source>
        <dbReference type="EMBL" id="KAK4877433.1"/>
    </source>
</evidence>
<protein>
    <recommendedName>
        <fullName evidence="11">Dual oxidase maturation factor 1</fullName>
    </recommendedName>
</protein>
<evidence type="ECO:0000256" key="5">
    <source>
        <dbReference type="ARBA" id="ARBA00023136"/>
    </source>
</evidence>
<evidence type="ECO:0000256" key="7">
    <source>
        <dbReference type="SAM" id="MobiDB-lite"/>
    </source>
</evidence>
<dbReference type="GO" id="GO:0015031">
    <property type="term" value="P:protein transport"/>
    <property type="evidence" value="ECO:0007669"/>
    <property type="project" value="InterPro"/>
</dbReference>